<dbReference type="Pfam" id="PF00395">
    <property type="entry name" value="SLH"/>
    <property type="match status" value="3"/>
</dbReference>
<feature type="compositionally biased region" description="Basic and acidic residues" evidence="2">
    <location>
        <begin position="501"/>
        <end position="529"/>
    </location>
</feature>
<evidence type="ECO:0000313" key="4">
    <source>
        <dbReference type="EMBL" id="MFM9414032.1"/>
    </source>
</evidence>
<gene>
    <name evidence="4" type="ORF">ACKQTC_06600</name>
</gene>
<feature type="region of interest" description="Disordered" evidence="2">
    <location>
        <begin position="473"/>
        <end position="542"/>
    </location>
</feature>
<accession>A0ABW9H0G5</accession>
<evidence type="ECO:0000256" key="1">
    <source>
        <dbReference type="ARBA" id="ARBA00022737"/>
    </source>
</evidence>
<feature type="compositionally biased region" description="Polar residues" evidence="2">
    <location>
        <begin position="475"/>
        <end position="485"/>
    </location>
</feature>
<dbReference type="PANTHER" id="PTHR43308">
    <property type="entry name" value="OUTER MEMBRANE PROTEIN ALPHA-RELATED"/>
    <property type="match status" value="1"/>
</dbReference>
<organism evidence="4 5">
    <name type="scientific">Peptococcus simiae</name>
    <dbReference type="NCBI Taxonomy" id="1643805"/>
    <lineage>
        <taxon>Bacteria</taxon>
        <taxon>Bacillati</taxon>
        <taxon>Bacillota</taxon>
        <taxon>Clostridia</taxon>
        <taxon>Eubacteriales</taxon>
        <taxon>Peptococcaceae</taxon>
        <taxon>Peptococcus</taxon>
    </lineage>
</organism>
<reference evidence="4 5" key="1">
    <citation type="journal article" date="2016" name="Int. J. Syst. Evol. Microbiol.">
        <title>Peptococcus simiae sp. nov., isolated from rhesus macaque faeces and emended description of the genus Peptococcus.</title>
        <authorList>
            <person name="Shkoporov A.N."/>
            <person name="Efimov B.A."/>
            <person name="Kondova I."/>
            <person name="Ouwerling B."/>
            <person name="Chaplin A.V."/>
            <person name="Shcherbakova V.A."/>
            <person name="Langermans J.A.M."/>
        </authorList>
    </citation>
    <scope>NUCLEOTIDE SEQUENCE [LARGE SCALE GENOMIC DNA]</scope>
    <source>
        <strain evidence="4 5">M108</strain>
    </source>
</reference>
<dbReference type="InterPro" id="IPR041498">
    <property type="entry name" value="Big_6"/>
</dbReference>
<evidence type="ECO:0000256" key="2">
    <source>
        <dbReference type="SAM" id="MobiDB-lite"/>
    </source>
</evidence>
<evidence type="ECO:0000313" key="5">
    <source>
        <dbReference type="Proteomes" id="UP001631949"/>
    </source>
</evidence>
<feature type="domain" description="SLH" evidence="3">
    <location>
        <begin position="522"/>
        <end position="585"/>
    </location>
</feature>
<dbReference type="RefSeq" id="WP_408977645.1">
    <property type="nucleotide sequence ID" value="NZ_JBJUVG010000008.1"/>
</dbReference>
<name>A0ABW9H0G5_9FIRM</name>
<keyword evidence="1" id="KW-0677">Repeat</keyword>
<proteinExistence type="predicted"/>
<feature type="domain" description="SLH" evidence="3">
    <location>
        <begin position="586"/>
        <end position="642"/>
    </location>
</feature>
<protein>
    <submittedName>
        <fullName evidence="4">S-layer homology domain-containing protein</fullName>
    </submittedName>
</protein>
<sequence>MMNTGIFKKAVAILVTLGLLLTVLPLPARSAEAERTLTVQTKRFQNGDMELTVRKADGGSFSEDSKVYVPNYETKSDHDLMVNDQGKILLKNGQLPARQAGEGVSDLVIVEKNTPYSSPFATPYRKEFTLMELSVWQGDAVNYSKGVILEEADQDGARIEDAGNRTTEKEGTYEGPLAVTFKDGSQARLDGHKLTVVRNKIDGKEAANKLMPEGACYVTFVPGEGVSADFQGKTILVKPGTVLTDADFPVVKSATGYDAPVWSRENRTITGNTTFFASASQKGYSQRPVVTGGRTEKDTLIQGTGTPGAVITFQLRKKDDDQYEALPGQVTVAAQGKFTYLVPQGLLLRAGDDLKVIQEEKGKKPMSVNHQITPAIPGQEATATPENLQVDKDGKTVRGQGVAGATVDLYVYRQGKAGQGQPRQAYYSARSLVDPQGKFTFTLPEGKGLEKGDLLRFVQKEAEKDFSNEKELTYTVKNKSNSESSAGGGSTGPSLPNKKKDHADTSKPGMNKDKNKSESKPKEKGKQNDNDTAAQMPSLPSVNRQEAYVSGYPDGSFQPDQAISRAEAAAMFARSYLRDRAITQQLPLFKDIAYTGAWYENAIISMVNTHMMSGYPDQTFRPHAPISRAEFAAILSRNEKGPVSPAPFTDLTGHWAKEAISQAYAKKYLNGYPDGTFRPDAPITRAEACAMVNRFLGRKPLPAQEKQTTTFKDLPTSHWAYDQVMTAAHTHSLDQTKTDAQKTGSSAPAQDPKEKPHKQKAA</sequence>
<feature type="region of interest" description="Disordered" evidence="2">
    <location>
        <begin position="730"/>
        <end position="762"/>
    </location>
</feature>
<dbReference type="EMBL" id="JBJUVG010000008">
    <property type="protein sequence ID" value="MFM9414032.1"/>
    <property type="molecule type" value="Genomic_DNA"/>
</dbReference>
<dbReference type="Proteomes" id="UP001631949">
    <property type="component" value="Unassembled WGS sequence"/>
</dbReference>
<dbReference type="InterPro" id="IPR001119">
    <property type="entry name" value="SLH_dom"/>
</dbReference>
<dbReference type="PANTHER" id="PTHR43308:SF5">
    <property type="entry name" value="S-LAYER PROTEIN _ PEPTIDOGLYCAN ENDO-BETA-N-ACETYLGLUCOSAMINIDASE"/>
    <property type="match status" value="1"/>
</dbReference>
<dbReference type="PROSITE" id="PS51272">
    <property type="entry name" value="SLH"/>
    <property type="match status" value="3"/>
</dbReference>
<keyword evidence="5" id="KW-1185">Reference proteome</keyword>
<feature type="compositionally biased region" description="Polar residues" evidence="2">
    <location>
        <begin position="530"/>
        <end position="542"/>
    </location>
</feature>
<comment type="caution">
    <text evidence="4">The sequence shown here is derived from an EMBL/GenBank/DDBJ whole genome shotgun (WGS) entry which is preliminary data.</text>
</comment>
<dbReference type="Pfam" id="PF17936">
    <property type="entry name" value="Big_6"/>
    <property type="match status" value="1"/>
</dbReference>
<dbReference type="InterPro" id="IPR051465">
    <property type="entry name" value="Cell_Envelope_Struct_Comp"/>
</dbReference>
<evidence type="ECO:0000259" key="3">
    <source>
        <dbReference type="PROSITE" id="PS51272"/>
    </source>
</evidence>
<feature type="domain" description="SLH" evidence="3">
    <location>
        <begin position="643"/>
        <end position="706"/>
    </location>
</feature>
<feature type="compositionally biased region" description="Basic and acidic residues" evidence="2">
    <location>
        <begin position="731"/>
        <end position="740"/>
    </location>
</feature>